<proteinExistence type="predicted"/>
<organism evidence="1 2">
    <name type="scientific">Arsenicibacter rosenii</name>
    <dbReference type="NCBI Taxonomy" id="1750698"/>
    <lineage>
        <taxon>Bacteria</taxon>
        <taxon>Pseudomonadati</taxon>
        <taxon>Bacteroidota</taxon>
        <taxon>Cytophagia</taxon>
        <taxon>Cytophagales</taxon>
        <taxon>Spirosomataceae</taxon>
        <taxon>Arsenicibacter</taxon>
    </lineage>
</organism>
<protein>
    <submittedName>
        <fullName evidence="1">Uncharacterized protein</fullName>
    </submittedName>
</protein>
<accession>A0A1S2VAD7</accession>
<dbReference type="AlphaFoldDB" id="A0A1S2VAD7"/>
<dbReference type="EMBL" id="MORL01000050">
    <property type="protein sequence ID" value="OIN55619.1"/>
    <property type="molecule type" value="Genomic_DNA"/>
</dbReference>
<keyword evidence="2" id="KW-1185">Reference proteome</keyword>
<reference evidence="1 2" key="1">
    <citation type="submission" date="2016-10" db="EMBL/GenBank/DDBJ databases">
        <title>Arsenicibacter rosenii gen. nov., sp. nov., an efficient arsenic-methylating bacterium isolated from an arsenic-contaminated paddy soil.</title>
        <authorList>
            <person name="Huang K."/>
        </authorList>
    </citation>
    <scope>NUCLEOTIDE SEQUENCE [LARGE SCALE GENOMIC DNA]</scope>
    <source>
        <strain evidence="1 2">SM-1</strain>
    </source>
</reference>
<dbReference type="Proteomes" id="UP000181790">
    <property type="component" value="Unassembled WGS sequence"/>
</dbReference>
<sequence length="112" mass="13317">MRNGLQKQIMLYRSIILVYELIKARFFKSRAFFCSLQSIKLTACLFMYIDKKRPDKLNRAFLLLTTLGRLMTRIVTNDLTVLVQYQTEKFRLSLSYGQKINLNGNRMFNLHQ</sequence>
<gene>
    <name evidence="1" type="ORF">BLX24_29105</name>
</gene>
<name>A0A1S2VAD7_9BACT</name>
<evidence type="ECO:0000313" key="1">
    <source>
        <dbReference type="EMBL" id="OIN55619.1"/>
    </source>
</evidence>
<comment type="caution">
    <text evidence="1">The sequence shown here is derived from an EMBL/GenBank/DDBJ whole genome shotgun (WGS) entry which is preliminary data.</text>
</comment>
<evidence type="ECO:0000313" key="2">
    <source>
        <dbReference type="Proteomes" id="UP000181790"/>
    </source>
</evidence>